<feature type="signal peptide" evidence="2">
    <location>
        <begin position="1"/>
        <end position="21"/>
    </location>
</feature>
<reference evidence="3" key="1">
    <citation type="submission" date="2018-11" db="EMBL/GenBank/DDBJ databases">
        <authorList>
            <consortium name="Genoscope - CEA"/>
            <person name="William W."/>
        </authorList>
    </citation>
    <scope>NUCLEOTIDE SEQUENCE</scope>
</reference>
<evidence type="ECO:0008006" key="4">
    <source>
        <dbReference type="Google" id="ProtNLM"/>
    </source>
</evidence>
<name>A0A3P6DKS7_BRAOL</name>
<organism evidence="3">
    <name type="scientific">Brassica oleracea</name>
    <name type="common">Wild cabbage</name>
    <dbReference type="NCBI Taxonomy" id="3712"/>
    <lineage>
        <taxon>Eukaryota</taxon>
        <taxon>Viridiplantae</taxon>
        <taxon>Streptophyta</taxon>
        <taxon>Embryophyta</taxon>
        <taxon>Tracheophyta</taxon>
        <taxon>Spermatophyta</taxon>
        <taxon>Magnoliopsida</taxon>
        <taxon>eudicotyledons</taxon>
        <taxon>Gunneridae</taxon>
        <taxon>Pentapetalae</taxon>
        <taxon>rosids</taxon>
        <taxon>malvids</taxon>
        <taxon>Brassicales</taxon>
        <taxon>Brassicaceae</taxon>
        <taxon>Brassiceae</taxon>
        <taxon>Brassica</taxon>
    </lineage>
</organism>
<keyword evidence="2" id="KW-0732">Signal</keyword>
<dbReference type="EMBL" id="LR031874">
    <property type="protein sequence ID" value="VDD27058.1"/>
    <property type="molecule type" value="Genomic_DNA"/>
</dbReference>
<protein>
    <recommendedName>
        <fullName evidence="4">DUF4005 domain-containing protein</fullName>
    </recommendedName>
</protein>
<dbReference type="AlphaFoldDB" id="A0A3P6DKS7"/>
<accession>A0A3P6DKS7</accession>
<evidence type="ECO:0000256" key="1">
    <source>
        <dbReference type="SAM" id="MobiDB-lite"/>
    </source>
</evidence>
<evidence type="ECO:0000256" key="2">
    <source>
        <dbReference type="SAM" id="SignalP"/>
    </source>
</evidence>
<proteinExistence type="predicted"/>
<gene>
    <name evidence="3" type="ORF">BOLC2T12068H</name>
</gene>
<sequence length="150" mass="16408">MMGLVLSLVKLLNMSLSFALAGIKIMVKRPNSQNSDPPSPPQNPYGQQPMAPPTRNPYGQPMAPPTQNPYESLWSTYGSTNTESLWSTNGSSNSKSVRSTCCSYDSEPAWTKSESERGINDSPTSESVHDASSHSKPRSRRPVYKSTIRG</sequence>
<feature type="region of interest" description="Disordered" evidence="1">
    <location>
        <begin position="29"/>
        <end position="150"/>
    </location>
</feature>
<feature type="chain" id="PRO_5017933416" description="DUF4005 domain-containing protein" evidence="2">
    <location>
        <begin position="22"/>
        <end position="150"/>
    </location>
</feature>
<evidence type="ECO:0000313" key="3">
    <source>
        <dbReference type="EMBL" id="VDD27058.1"/>
    </source>
</evidence>
<feature type="compositionally biased region" description="Polar residues" evidence="1">
    <location>
        <begin position="68"/>
        <end position="103"/>
    </location>
</feature>